<protein>
    <submittedName>
        <fullName evidence="1">Uncharacterized protein</fullName>
    </submittedName>
</protein>
<evidence type="ECO:0000313" key="1">
    <source>
        <dbReference type="EMBL" id="MBX70145.1"/>
    </source>
</evidence>
<sequence length="27" mass="3001">MVGRSSMNGRSSISFSCANRRLVIGKW</sequence>
<name>A0A2P2QT71_RHIMU</name>
<accession>A0A2P2QT71</accession>
<dbReference type="EMBL" id="GGEC01089661">
    <property type="protein sequence ID" value="MBX70145.1"/>
    <property type="molecule type" value="Transcribed_RNA"/>
</dbReference>
<organism evidence="1">
    <name type="scientific">Rhizophora mucronata</name>
    <name type="common">Asiatic mangrove</name>
    <dbReference type="NCBI Taxonomy" id="61149"/>
    <lineage>
        <taxon>Eukaryota</taxon>
        <taxon>Viridiplantae</taxon>
        <taxon>Streptophyta</taxon>
        <taxon>Embryophyta</taxon>
        <taxon>Tracheophyta</taxon>
        <taxon>Spermatophyta</taxon>
        <taxon>Magnoliopsida</taxon>
        <taxon>eudicotyledons</taxon>
        <taxon>Gunneridae</taxon>
        <taxon>Pentapetalae</taxon>
        <taxon>rosids</taxon>
        <taxon>fabids</taxon>
        <taxon>Malpighiales</taxon>
        <taxon>Rhizophoraceae</taxon>
        <taxon>Rhizophora</taxon>
    </lineage>
</organism>
<proteinExistence type="predicted"/>
<reference evidence="1" key="1">
    <citation type="submission" date="2018-02" db="EMBL/GenBank/DDBJ databases">
        <title>Rhizophora mucronata_Transcriptome.</title>
        <authorList>
            <person name="Meera S.P."/>
            <person name="Sreeshan A."/>
            <person name="Augustine A."/>
        </authorList>
    </citation>
    <scope>NUCLEOTIDE SEQUENCE</scope>
    <source>
        <tissue evidence="1">Leaf</tissue>
    </source>
</reference>
<dbReference type="AlphaFoldDB" id="A0A2P2QT71"/>